<sequence length="307" mass="33629">MDQTIANTSRIVLVTGPSGAGRSSAINVLEDQGFEAIDNIPLSLIPRLIEGDGAQLRPMALGIDVRNRDFSTEGLLELRRVLAGDAARSVDLLYLDCSTEVLARRYSETRRRHPLAPDETPTDGILREKAILEDLRGRADILIDTSELSIHDFKAEMEGWFARAGAQGMAVSVQSFSYKRGLPQGLDMVFDCRFLSNPHWVPELRPHTGLEPEVAQYVAADPRYSPFLDKVRDLSLLVLPACVEEGKAHFAIGFGCTGGKHRSVALAENPADALAQEGWRVSIRHRELERRGQPAAGPASHTGKASE</sequence>
<keyword evidence="1 4" id="KW-0547">Nucleotide-binding</keyword>
<evidence type="ECO:0000256" key="3">
    <source>
        <dbReference type="ARBA" id="ARBA00023134"/>
    </source>
</evidence>
<dbReference type="PIRSF" id="PIRSF005052">
    <property type="entry name" value="P-loopkin"/>
    <property type="match status" value="1"/>
</dbReference>
<comment type="caution">
    <text evidence="8">The sequence shown here is derived from an EMBL/GenBank/DDBJ whole genome shotgun (WGS) entry which is preliminary data.</text>
</comment>
<dbReference type="GO" id="GO:0005525">
    <property type="term" value="F:GTP binding"/>
    <property type="evidence" value="ECO:0007669"/>
    <property type="project" value="UniProtKB-UniRule"/>
</dbReference>
<evidence type="ECO:0000313" key="9">
    <source>
        <dbReference type="Proteomes" id="UP001428774"/>
    </source>
</evidence>
<evidence type="ECO:0000256" key="1">
    <source>
        <dbReference type="ARBA" id="ARBA00022741"/>
    </source>
</evidence>
<name>A0AAW9SKI2_9RHOB</name>
<dbReference type="InterPro" id="IPR005337">
    <property type="entry name" value="RapZ-like"/>
</dbReference>
<proteinExistence type="inferred from homology"/>
<feature type="domain" description="RapZ-like N-terminal" evidence="6">
    <location>
        <begin position="11"/>
        <end position="161"/>
    </location>
</feature>
<organism evidence="8 9">
    <name type="scientific">Ponticoccus litoralis</name>
    <dbReference type="NCBI Taxonomy" id="422297"/>
    <lineage>
        <taxon>Bacteria</taxon>
        <taxon>Pseudomonadati</taxon>
        <taxon>Pseudomonadota</taxon>
        <taxon>Alphaproteobacteria</taxon>
        <taxon>Rhodobacterales</taxon>
        <taxon>Roseobacteraceae</taxon>
        <taxon>Ponticoccus</taxon>
    </lineage>
</organism>
<feature type="binding site" evidence="4">
    <location>
        <begin position="64"/>
        <end position="67"/>
    </location>
    <ligand>
        <name>GTP</name>
        <dbReference type="ChEBI" id="CHEBI:37565"/>
    </ligand>
</feature>
<accession>A0AAW9SKI2</accession>
<evidence type="ECO:0000313" key="8">
    <source>
        <dbReference type="EMBL" id="MEN9060882.1"/>
    </source>
</evidence>
<keyword evidence="2 4" id="KW-0067">ATP-binding</keyword>
<dbReference type="Gene3D" id="3.40.50.300">
    <property type="entry name" value="P-loop containing nucleotide triphosphate hydrolases"/>
    <property type="match status" value="1"/>
</dbReference>
<keyword evidence="3 4" id="KW-0342">GTP-binding</keyword>
<dbReference type="SUPFAM" id="SSF52540">
    <property type="entry name" value="P-loop containing nucleoside triphosphate hydrolases"/>
    <property type="match status" value="1"/>
</dbReference>
<dbReference type="NCBIfam" id="NF003828">
    <property type="entry name" value="PRK05416.1"/>
    <property type="match status" value="1"/>
</dbReference>
<dbReference type="InterPro" id="IPR027417">
    <property type="entry name" value="P-loop_NTPase"/>
</dbReference>
<protein>
    <submittedName>
        <fullName evidence="8">RNase adapter RapZ</fullName>
    </submittedName>
</protein>
<dbReference type="InterPro" id="IPR053930">
    <property type="entry name" value="RapZ-like_N"/>
</dbReference>
<dbReference type="PANTHER" id="PTHR30448">
    <property type="entry name" value="RNASE ADAPTER PROTEIN RAPZ"/>
    <property type="match status" value="1"/>
</dbReference>
<dbReference type="Proteomes" id="UP001428774">
    <property type="component" value="Unassembled WGS sequence"/>
</dbReference>
<dbReference type="Pfam" id="PF03668">
    <property type="entry name" value="RapZ-like_N"/>
    <property type="match status" value="1"/>
</dbReference>
<dbReference type="PANTHER" id="PTHR30448:SF0">
    <property type="entry name" value="RNASE ADAPTER PROTEIN RAPZ"/>
    <property type="match status" value="1"/>
</dbReference>
<feature type="domain" description="RapZ C-terminal" evidence="7">
    <location>
        <begin position="169"/>
        <end position="289"/>
    </location>
</feature>
<dbReference type="HAMAP" id="MF_00636">
    <property type="entry name" value="RapZ_like"/>
    <property type="match status" value="1"/>
</dbReference>
<keyword evidence="9" id="KW-1185">Reference proteome</keyword>
<dbReference type="EMBL" id="JBDNCH010000002">
    <property type="protein sequence ID" value="MEN9060882.1"/>
    <property type="molecule type" value="Genomic_DNA"/>
</dbReference>
<dbReference type="GO" id="GO:0005524">
    <property type="term" value="F:ATP binding"/>
    <property type="evidence" value="ECO:0007669"/>
    <property type="project" value="UniProtKB-UniRule"/>
</dbReference>
<dbReference type="Pfam" id="PF22740">
    <property type="entry name" value="PapZ_C"/>
    <property type="match status" value="1"/>
</dbReference>
<evidence type="ECO:0000259" key="7">
    <source>
        <dbReference type="Pfam" id="PF22740"/>
    </source>
</evidence>
<feature type="region of interest" description="Disordered" evidence="5">
    <location>
        <begin position="288"/>
        <end position="307"/>
    </location>
</feature>
<evidence type="ECO:0000256" key="5">
    <source>
        <dbReference type="SAM" id="MobiDB-lite"/>
    </source>
</evidence>
<feature type="binding site" evidence="4">
    <location>
        <begin position="16"/>
        <end position="23"/>
    </location>
    <ligand>
        <name>ATP</name>
        <dbReference type="ChEBI" id="CHEBI:30616"/>
    </ligand>
</feature>
<reference evidence="8 9" key="1">
    <citation type="submission" date="2024-05" db="EMBL/GenBank/DDBJ databases">
        <title>Genome sequence of Ponticoccus litoralis KCCM 90028.</title>
        <authorList>
            <person name="Kim J.M."/>
            <person name="Lee J.K."/>
            <person name="Choi B.J."/>
            <person name="Bayburt H."/>
            <person name="Baek J.H."/>
            <person name="Jeon C.O."/>
        </authorList>
    </citation>
    <scope>NUCLEOTIDE SEQUENCE [LARGE SCALE GENOMIC DNA]</scope>
    <source>
        <strain evidence="8 9">KCCM 90028</strain>
    </source>
</reference>
<dbReference type="InterPro" id="IPR053931">
    <property type="entry name" value="RapZ_C"/>
</dbReference>
<evidence type="ECO:0000256" key="2">
    <source>
        <dbReference type="ARBA" id="ARBA00022840"/>
    </source>
</evidence>
<evidence type="ECO:0000256" key="4">
    <source>
        <dbReference type="HAMAP-Rule" id="MF_00636"/>
    </source>
</evidence>
<dbReference type="RefSeq" id="WP_347166014.1">
    <property type="nucleotide sequence ID" value="NZ_JBDNCH010000002.1"/>
</dbReference>
<evidence type="ECO:0000259" key="6">
    <source>
        <dbReference type="Pfam" id="PF03668"/>
    </source>
</evidence>
<dbReference type="AlphaFoldDB" id="A0AAW9SKI2"/>
<gene>
    <name evidence="8" type="primary">rapZ</name>
    <name evidence="8" type="ORF">ABFB10_07345</name>
</gene>